<organism evidence="6 7">
    <name type="scientific">Lignipirellula cremea</name>
    <dbReference type="NCBI Taxonomy" id="2528010"/>
    <lineage>
        <taxon>Bacteria</taxon>
        <taxon>Pseudomonadati</taxon>
        <taxon>Planctomycetota</taxon>
        <taxon>Planctomycetia</taxon>
        <taxon>Pirellulales</taxon>
        <taxon>Pirellulaceae</taxon>
        <taxon>Lignipirellula</taxon>
    </lineage>
</organism>
<dbReference type="AlphaFoldDB" id="A0A518DMK3"/>
<keyword evidence="1 6" id="KW-0489">Methyltransferase</keyword>
<dbReference type="InterPro" id="IPR013780">
    <property type="entry name" value="Glyco_hydro_b"/>
</dbReference>
<sequence length="288" mass="31825">MFKPDQYALLDFGDARKLEQWGPYRLDRGAPVVVGEAPRKSPWKADARHRRTDGERGQWTPPQALPSHWNITAEAPAGRLTFELKPTPFGHVGLFPEHAQFWPWLHAQIQSSSKTSVQPPKVLNLFAYTGAASLAMALSGAAVTHIDAAKNVVAWARRNAELSGLAEAPIRWIAEDATKFVQREEKRGNAYQGVLLDPPSFGHGPQGERWQLESQLPELLAGSGRLLTGDHAFFLATCHTPGFTPQNLAQLVHRYTPHRGAAISAQPLVIACRDGRRLDCGAAVWWSR</sequence>
<dbReference type="InterPro" id="IPR029063">
    <property type="entry name" value="SAM-dependent_MTases_sf"/>
</dbReference>
<feature type="region of interest" description="Disordered" evidence="4">
    <location>
        <begin position="37"/>
        <end position="64"/>
    </location>
</feature>
<keyword evidence="2 6" id="KW-0808">Transferase</keyword>
<gene>
    <name evidence="6" type="primary">rlmK</name>
    <name evidence="6" type="ORF">Pla8534_08420</name>
</gene>
<protein>
    <submittedName>
        <fullName evidence="6">Ribosomal RNA large subunit methyltransferase K</fullName>
        <ecNumber evidence="6">2.1.1.264</ecNumber>
    </submittedName>
</protein>
<dbReference type="CDD" id="cd02440">
    <property type="entry name" value="AdoMet_MTases"/>
    <property type="match status" value="1"/>
</dbReference>
<dbReference type="Pfam" id="PF10672">
    <property type="entry name" value="Methyltrans_SAM"/>
    <property type="match status" value="1"/>
</dbReference>
<evidence type="ECO:0000313" key="7">
    <source>
        <dbReference type="Proteomes" id="UP000317648"/>
    </source>
</evidence>
<dbReference type="EC" id="2.1.1.264" evidence="6"/>
<dbReference type="KEGG" id="lcre:Pla8534_08420"/>
<evidence type="ECO:0000256" key="4">
    <source>
        <dbReference type="SAM" id="MobiDB-lite"/>
    </source>
</evidence>
<proteinExistence type="predicted"/>
<keyword evidence="7" id="KW-1185">Reference proteome</keyword>
<dbReference type="SUPFAM" id="SSF53335">
    <property type="entry name" value="S-adenosyl-L-methionine-dependent methyltransferases"/>
    <property type="match status" value="1"/>
</dbReference>
<name>A0A518DMK3_9BACT</name>
<dbReference type="PANTHER" id="PTHR43042:SF2">
    <property type="entry name" value="SAM-DEPENDENT METHYLTRANSFERASE"/>
    <property type="match status" value="1"/>
</dbReference>
<dbReference type="RefSeq" id="WP_197442990.1">
    <property type="nucleotide sequence ID" value="NZ_CP036433.1"/>
</dbReference>
<evidence type="ECO:0000256" key="1">
    <source>
        <dbReference type="ARBA" id="ARBA00022603"/>
    </source>
</evidence>
<evidence type="ECO:0000313" key="6">
    <source>
        <dbReference type="EMBL" id="QDU93065.1"/>
    </source>
</evidence>
<keyword evidence="3" id="KW-0949">S-adenosyl-L-methionine</keyword>
<feature type="compositionally biased region" description="Basic and acidic residues" evidence="4">
    <location>
        <begin position="37"/>
        <end position="56"/>
    </location>
</feature>
<dbReference type="GO" id="GO:0008168">
    <property type="term" value="F:methyltransferase activity"/>
    <property type="evidence" value="ECO:0007669"/>
    <property type="project" value="UniProtKB-KW"/>
</dbReference>
<dbReference type="PANTHER" id="PTHR43042">
    <property type="entry name" value="SAM-DEPENDENT METHYLTRANSFERASE"/>
    <property type="match status" value="1"/>
</dbReference>
<dbReference type="Gene3D" id="3.40.50.150">
    <property type="entry name" value="Vaccinia Virus protein VP39"/>
    <property type="match status" value="1"/>
</dbReference>
<reference evidence="6 7" key="1">
    <citation type="submission" date="2019-02" db="EMBL/GenBank/DDBJ databases">
        <title>Deep-cultivation of Planctomycetes and their phenomic and genomic characterization uncovers novel biology.</title>
        <authorList>
            <person name="Wiegand S."/>
            <person name="Jogler M."/>
            <person name="Boedeker C."/>
            <person name="Pinto D."/>
            <person name="Vollmers J."/>
            <person name="Rivas-Marin E."/>
            <person name="Kohn T."/>
            <person name="Peeters S.H."/>
            <person name="Heuer A."/>
            <person name="Rast P."/>
            <person name="Oberbeckmann S."/>
            <person name="Bunk B."/>
            <person name="Jeske O."/>
            <person name="Meyerdierks A."/>
            <person name="Storesund J.E."/>
            <person name="Kallscheuer N."/>
            <person name="Luecker S."/>
            <person name="Lage O.M."/>
            <person name="Pohl T."/>
            <person name="Merkel B.J."/>
            <person name="Hornburger P."/>
            <person name="Mueller R.-W."/>
            <person name="Bruemmer F."/>
            <person name="Labrenz M."/>
            <person name="Spormann A.M."/>
            <person name="Op den Camp H."/>
            <person name="Overmann J."/>
            <person name="Amann R."/>
            <person name="Jetten M.S.M."/>
            <person name="Mascher T."/>
            <person name="Medema M.H."/>
            <person name="Devos D.P."/>
            <person name="Kaster A.-K."/>
            <person name="Ovreas L."/>
            <person name="Rohde M."/>
            <person name="Galperin M.Y."/>
            <person name="Jogler C."/>
        </authorList>
    </citation>
    <scope>NUCLEOTIDE SEQUENCE [LARGE SCALE GENOMIC DNA]</scope>
    <source>
        <strain evidence="6 7">Pla85_3_4</strain>
    </source>
</reference>
<dbReference type="EMBL" id="CP036433">
    <property type="protein sequence ID" value="QDU93065.1"/>
    <property type="molecule type" value="Genomic_DNA"/>
</dbReference>
<dbReference type="Gene3D" id="2.60.40.1180">
    <property type="entry name" value="Golgi alpha-mannosidase II"/>
    <property type="match status" value="1"/>
</dbReference>
<feature type="domain" description="S-adenosylmethionine-dependent methyltransferase" evidence="5">
    <location>
        <begin position="120"/>
        <end position="228"/>
    </location>
</feature>
<dbReference type="GO" id="GO:0032259">
    <property type="term" value="P:methylation"/>
    <property type="evidence" value="ECO:0007669"/>
    <property type="project" value="UniProtKB-KW"/>
</dbReference>
<dbReference type="Proteomes" id="UP000317648">
    <property type="component" value="Chromosome"/>
</dbReference>
<evidence type="ECO:0000256" key="2">
    <source>
        <dbReference type="ARBA" id="ARBA00022679"/>
    </source>
</evidence>
<dbReference type="InterPro" id="IPR019614">
    <property type="entry name" value="SAM-dep_methyl-trfase"/>
</dbReference>
<evidence type="ECO:0000259" key="5">
    <source>
        <dbReference type="Pfam" id="PF10672"/>
    </source>
</evidence>
<accession>A0A518DMK3</accession>
<evidence type="ECO:0000256" key="3">
    <source>
        <dbReference type="ARBA" id="ARBA00022691"/>
    </source>
</evidence>